<dbReference type="AlphaFoldDB" id="A0A9N8V1W1"/>
<dbReference type="InterPro" id="IPR001245">
    <property type="entry name" value="Ser-Thr/Tyr_kinase_cat_dom"/>
</dbReference>
<sequence length="585" mass="66114">MTTLRYRDGCTGFGGGFMSNFFRRLRSSGQSVPSSSREVTSRVTSTHQTSTISYQDPSLASASNFYSQSSNTQSAFNKGETDTSISVLPNKVNVKSNLNERGIDIPSHSHNEQGDADSLHSRLTDIHLLEQKVDNIDNKLQMIINLIQSSNKVVTDGLNKEERTKVGDDDSNKEVLIHNEAKIDALTKIVEDIQSILKKEHQPVSQGINDTINITSTLENKALTPVSKIASSDGKPSTNTTDSIKKLEKDNNLYCSRCGLLKTNDEWCEPCDRAIFESNFSNWTSGNASIDTFIRETQSTATTKFNFLEWIAFDRITDIKHIGKGGFGEVFSARWIDGPRTKWNSEKAIWERYPNVKVALKSLLNLKEDAINSELFKELQSHLKANNQVSGRFTTLRTFGMTRDPVSKAYMMVMTLADDGDLGAYLKSEFSSLTYTKKLEILYDIATGIVQIHKSGLVHRDMHNGNVMCQRYVNKEQNRDECRFVIGVWLNKCLYSPDSEVANEFLQGDKLRLREPQKQKLHPSYSQHSIFHNIISVKSQDMMKSSETEIPTDGFDEFTIPDENDIDSFEDSMKFKIPEIFEDDD</sequence>
<keyword evidence="4" id="KW-1185">Reference proteome</keyword>
<dbReference type="GO" id="GO:0005524">
    <property type="term" value="F:ATP binding"/>
    <property type="evidence" value="ECO:0007669"/>
    <property type="project" value="InterPro"/>
</dbReference>
<feature type="region of interest" description="Disordered" evidence="1">
    <location>
        <begin position="28"/>
        <end position="54"/>
    </location>
</feature>
<dbReference type="GO" id="GO:0004674">
    <property type="term" value="F:protein serine/threonine kinase activity"/>
    <property type="evidence" value="ECO:0007669"/>
    <property type="project" value="TreeGrafter"/>
</dbReference>
<evidence type="ECO:0000259" key="2">
    <source>
        <dbReference type="PROSITE" id="PS50011"/>
    </source>
</evidence>
<dbReference type="Gene3D" id="1.10.510.10">
    <property type="entry name" value="Transferase(Phosphotransferase) domain 1"/>
    <property type="match status" value="1"/>
</dbReference>
<organism evidence="3 4">
    <name type="scientific">Acaulospora morrowiae</name>
    <dbReference type="NCBI Taxonomy" id="94023"/>
    <lineage>
        <taxon>Eukaryota</taxon>
        <taxon>Fungi</taxon>
        <taxon>Fungi incertae sedis</taxon>
        <taxon>Mucoromycota</taxon>
        <taxon>Glomeromycotina</taxon>
        <taxon>Glomeromycetes</taxon>
        <taxon>Diversisporales</taxon>
        <taxon>Acaulosporaceae</taxon>
        <taxon>Acaulospora</taxon>
    </lineage>
</organism>
<name>A0A9N8V1W1_9GLOM</name>
<evidence type="ECO:0000256" key="1">
    <source>
        <dbReference type="SAM" id="MobiDB-lite"/>
    </source>
</evidence>
<accession>A0A9N8V1W1</accession>
<dbReference type="InterPro" id="IPR011009">
    <property type="entry name" value="Kinase-like_dom_sf"/>
</dbReference>
<feature type="domain" description="Protein kinase" evidence="2">
    <location>
        <begin position="316"/>
        <end position="585"/>
    </location>
</feature>
<dbReference type="Pfam" id="PF07714">
    <property type="entry name" value="PK_Tyr_Ser-Thr"/>
    <property type="match status" value="1"/>
</dbReference>
<dbReference type="SUPFAM" id="SSF56112">
    <property type="entry name" value="Protein kinase-like (PK-like)"/>
    <property type="match status" value="1"/>
</dbReference>
<dbReference type="InterPro" id="IPR000719">
    <property type="entry name" value="Prot_kinase_dom"/>
</dbReference>
<gene>
    <name evidence="3" type="ORF">AMORRO_LOCUS113</name>
</gene>
<protein>
    <submittedName>
        <fullName evidence="3">17818_t:CDS:1</fullName>
    </submittedName>
</protein>
<comment type="caution">
    <text evidence="3">The sequence shown here is derived from an EMBL/GenBank/DDBJ whole genome shotgun (WGS) entry which is preliminary data.</text>
</comment>
<reference evidence="3" key="1">
    <citation type="submission" date="2021-06" db="EMBL/GenBank/DDBJ databases">
        <authorList>
            <person name="Kallberg Y."/>
            <person name="Tangrot J."/>
            <person name="Rosling A."/>
        </authorList>
    </citation>
    <scope>NUCLEOTIDE SEQUENCE</scope>
    <source>
        <strain evidence="3">CL551</strain>
    </source>
</reference>
<dbReference type="InterPro" id="IPR051681">
    <property type="entry name" value="Ser/Thr_Kinases-Pseudokinases"/>
</dbReference>
<evidence type="ECO:0000313" key="4">
    <source>
        <dbReference type="Proteomes" id="UP000789342"/>
    </source>
</evidence>
<dbReference type="PANTHER" id="PTHR44329">
    <property type="entry name" value="SERINE/THREONINE-PROTEIN KINASE TNNI3K-RELATED"/>
    <property type="match status" value="1"/>
</dbReference>
<dbReference type="PROSITE" id="PS50011">
    <property type="entry name" value="PROTEIN_KINASE_DOM"/>
    <property type="match status" value="1"/>
</dbReference>
<dbReference type="OrthoDB" id="2414060at2759"/>
<proteinExistence type="predicted"/>
<dbReference type="EMBL" id="CAJVPV010000018">
    <property type="protein sequence ID" value="CAG8438678.1"/>
    <property type="molecule type" value="Genomic_DNA"/>
</dbReference>
<dbReference type="Proteomes" id="UP000789342">
    <property type="component" value="Unassembled WGS sequence"/>
</dbReference>
<evidence type="ECO:0000313" key="3">
    <source>
        <dbReference type="EMBL" id="CAG8438678.1"/>
    </source>
</evidence>
<feature type="compositionally biased region" description="Low complexity" evidence="1">
    <location>
        <begin position="28"/>
        <end position="46"/>
    </location>
</feature>